<proteinExistence type="predicted"/>
<gene>
    <name evidence="1" type="ORF">HWQ56_27870</name>
</gene>
<dbReference type="AlphaFoldDB" id="A0A7D5DA09"/>
<organism evidence="1 2">
    <name type="scientific">Pseudomonas eucalypticola</name>
    <dbReference type="NCBI Taxonomy" id="2599595"/>
    <lineage>
        <taxon>Bacteria</taxon>
        <taxon>Pseudomonadati</taxon>
        <taxon>Pseudomonadota</taxon>
        <taxon>Gammaproteobacteria</taxon>
        <taxon>Pseudomonadales</taxon>
        <taxon>Pseudomonadaceae</taxon>
        <taxon>Pseudomonas</taxon>
    </lineage>
</organism>
<evidence type="ECO:0000313" key="2">
    <source>
        <dbReference type="Proteomes" id="UP000509568"/>
    </source>
</evidence>
<reference evidence="1 2" key="1">
    <citation type="submission" date="2020-06" db="EMBL/GenBank/DDBJ databases">
        <title>Pseudomonas eucalypticola sp. nov., an endophyte of Eucalyptus dunnii leaves with biocontrol ability of eucalyptus leaf blight.</title>
        <authorList>
            <person name="Liu Y."/>
            <person name="Song Z."/>
            <person name="Zeng H."/>
            <person name="Lu M."/>
            <person name="Wang X."/>
            <person name="Lian X."/>
            <person name="Zhang Q."/>
        </authorList>
    </citation>
    <scope>NUCLEOTIDE SEQUENCE [LARGE SCALE GENOMIC DNA]</scope>
    <source>
        <strain evidence="1 2">NP-1</strain>
    </source>
</reference>
<dbReference type="RefSeq" id="WP_176572243.1">
    <property type="nucleotide sequence ID" value="NZ_CP056030.1"/>
</dbReference>
<dbReference type="KEGG" id="pez:HWQ56_27870"/>
<name>A0A7D5DA09_9PSED</name>
<accession>A0A7D5DA09</accession>
<dbReference type="Proteomes" id="UP000509568">
    <property type="component" value="Chromosome"/>
</dbReference>
<sequence length="236" mass="25805">MRLFNGSELSPPSLPQCPHGIGVHAAGHLSATIGPYPAMNDGDLVELFCNDAFVCARSAMAGQVLRLPLPPSFIEDGEAHLHYRVLRVGHRAQKSPSLRVPVKLLCPGAPLAHDPENPFLAPLHLPERILREGLCLNRIKRGMAFTIAPWLNMAAEDRVTLRWGDLRLDLPALLPGQVGLPVNGRIPKALIREAGLDDHQEATYCVLDRVGNPSGWAPARQVRVHRDSASIDIPKR</sequence>
<protein>
    <submittedName>
        <fullName evidence="1">Uncharacterized protein</fullName>
    </submittedName>
</protein>
<evidence type="ECO:0000313" key="1">
    <source>
        <dbReference type="EMBL" id="QKZ07394.1"/>
    </source>
</evidence>
<keyword evidence="2" id="KW-1185">Reference proteome</keyword>
<dbReference type="EMBL" id="CP056030">
    <property type="protein sequence ID" value="QKZ07394.1"/>
    <property type="molecule type" value="Genomic_DNA"/>
</dbReference>